<keyword evidence="4" id="KW-0238">DNA-binding</keyword>
<dbReference type="EMBL" id="CABPSJ010000006">
    <property type="protein sequence ID" value="VVE41151.1"/>
    <property type="molecule type" value="Genomic_DNA"/>
</dbReference>
<evidence type="ECO:0000259" key="6">
    <source>
        <dbReference type="SMART" id="SM00528"/>
    </source>
</evidence>
<dbReference type="AlphaFoldDB" id="A0A5E4XXD2"/>
<evidence type="ECO:0000256" key="5">
    <source>
        <dbReference type="SAM" id="MobiDB-lite"/>
    </source>
</evidence>
<evidence type="ECO:0000256" key="2">
    <source>
        <dbReference type="ARBA" id="ARBA00010610"/>
    </source>
</evidence>
<protein>
    <submittedName>
        <fullName evidence="7">Histone family protein nucleoid-structuring protein H-NS</fullName>
    </submittedName>
</protein>
<dbReference type="PANTHER" id="PTHR38097:SF2">
    <property type="entry name" value="DNA-BINDING PROTEIN STPA"/>
    <property type="match status" value="1"/>
</dbReference>
<comment type="similarity">
    <text evidence="2">Belongs to the histone-like protein H-NS family.</text>
</comment>
<evidence type="ECO:0000313" key="8">
    <source>
        <dbReference type="Proteomes" id="UP000337189"/>
    </source>
</evidence>
<feature type="domain" description="DNA-binding protein H-NS-like C-terminal" evidence="6">
    <location>
        <begin position="59"/>
        <end position="100"/>
    </location>
</feature>
<keyword evidence="3" id="KW-0963">Cytoplasm</keyword>
<dbReference type="PANTHER" id="PTHR38097">
    <property type="match status" value="1"/>
</dbReference>
<dbReference type="InterPro" id="IPR037150">
    <property type="entry name" value="H-NS_C_dom_sf"/>
</dbReference>
<evidence type="ECO:0000256" key="1">
    <source>
        <dbReference type="ARBA" id="ARBA00004453"/>
    </source>
</evidence>
<dbReference type="SUPFAM" id="SSF81273">
    <property type="entry name" value="H-NS histone-like proteins"/>
    <property type="match status" value="1"/>
</dbReference>
<dbReference type="GO" id="GO:0009295">
    <property type="term" value="C:nucleoid"/>
    <property type="evidence" value="ECO:0007669"/>
    <property type="project" value="UniProtKB-SubCell"/>
</dbReference>
<feature type="region of interest" description="Disordered" evidence="5">
    <location>
        <begin position="65"/>
        <end position="87"/>
    </location>
</feature>
<gene>
    <name evidence="7" type="ORF">PCO31110_04215</name>
</gene>
<dbReference type="Gene3D" id="4.10.430.10">
    <property type="entry name" value="Histone-like protein H-NS, C-terminal domain"/>
    <property type="match status" value="1"/>
</dbReference>
<dbReference type="Proteomes" id="UP000337189">
    <property type="component" value="Unassembled WGS sequence"/>
</dbReference>
<proteinExistence type="inferred from homology"/>
<name>A0A5E4XXD2_9BURK</name>
<dbReference type="Pfam" id="PF00816">
    <property type="entry name" value="Histone_HNS"/>
    <property type="match status" value="1"/>
</dbReference>
<evidence type="ECO:0000256" key="3">
    <source>
        <dbReference type="ARBA" id="ARBA00022490"/>
    </source>
</evidence>
<comment type="subcellular location">
    <subcellularLocation>
        <location evidence="1">Cytoplasm</location>
        <location evidence="1">Nucleoid</location>
    </subcellularLocation>
</comment>
<reference evidence="7 8" key="1">
    <citation type="submission" date="2019-08" db="EMBL/GenBank/DDBJ databases">
        <authorList>
            <person name="Peeters C."/>
        </authorList>
    </citation>
    <scope>NUCLEOTIDE SEQUENCE [LARGE SCALE GENOMIC DNA]</scope>
    <source>
        <strain evidence="7 8">LMG 31110</strain>
    </source>
</reference>
<sequence>METYEEIQAKIEQLQQQAAQIRNREKAEAISSMRAAIAKYGITPAELGFTASRLTFSGKSATTVKEPKYRNPNTGETWSGRGRAPKWLKEKGTAKDDFLVA</sequence>
<accession>A0A5E4XXD2</accession>
<dbReference type="InterPro" id="IPR027444">
    <property type="entry name" value="H-NS_C_dom"/>
</dbReference>
<dbReference type="GO" id="GO:0003677">
    <property type="term" value="F:DNA binding"/>
    <property type="evidence" value="ECO:0007669"/>
    <property type="project" value="UniProtKB-KW"/>
</dbReference>
<dbReference type="OrthoDB" id="5297879at2"/>
<evidence type="ECO:0000256" key="4">
    <source>
        <dbReference type="ARBA" id="ARBA00023125"/>
    </source>
</evidence>
<evidence type="ECO:0000313" key="7">
    <source>
        <dbReference type="EMBL" id="VVE41151.1"/>
    </source>
</evidence>
<dbReference type="SMART" id="SM00528">
    <property type="entry name" value="HNS"/>
    <property type="match status" value="1"/>
</dbReference>
<organism evidence="7 8">
    <name type="scientific">Pandoraea communis</name>
    <dbReference type="NCBI Taxonomy" id="2508297"/>
    <lineage>
        <taxon>Bacteria</taxon>
        <taxon>Pseudomonadati</taxon>
        <taxon>Pseudomonadota</taxon>
        <taxon>Betaproteobacteria</taxon>
        <taxon>Burkholderiales</taxon>
        <taxon>Burkholderiaceae</taxon>
        <taxon>Pandoraea</taxon>
    </lineage>
</organism>